<dbReference type="FunFam" id="1.10.530.10:FF:000003">
    <property type="entry name" value="Membrane-bound lytic murein transglycosylase F"/>
    <property type="match status" value="1"/>
</dbReference>
<feature type="domain" description="Solute-binding protein family 3/N-terminal" evidence="12">
    <location>
        <begin position="120"/>
        <end position="344"/>
    </location>
</feature>
<comment type="catalytic activity">
    <reaction evidence="1 9">
        <text>Exolytic cleavage of the (1-&gt;4)-beta-glycosidic linkage between N-acetylmuramic acid (MurNAc) and N-acetylglucosamine (GlcNAc) residues in peptidoglycan, from either the reducing or the non-reducing ends of the peptidoglycan chains, with concomitant formation of a 1,6-anhydrobond in the MurNAc residue.</text>
        <dbReference type="EC" id="4.2.2.n1"/>
    </reaction>
</comment>
<dbReference type="STRING" id="351679.A9255_00835"/>
<dbReference type="PANTHER" id="PTHR35936:SF32">
    <property type="entry name" value="MEMBRANE-BOUND LYTIC MUREIN TRANSGLYCOSYLASE F"/>
    <property type="match status" value="1"/>
</dbReference>
<evidence type="ECO:0000256" key="1">
    <source>
        <dbReference type="ARBA" id="ARBA00001420"/>
    </source>
</evidence>
<dbReference type="PROSITE" id="PS00922">
    <property type="entry name" value="TRANSGLYCOSYLASE"/>
    <property type="match status" value="1"/>
</dbReference>
<feature type="transmembrane region" description="Helical" evidence="11">
    <location>
        <begin position="82"/>
        <end position="104"/>
    </location>
</feature>
<keyword evidence="6 9" id="KW-0998">Cell outer membrane</keyword>
<keyword evidence="8 9" id="KW-0961">Cell wall biogenesis/degradation</keyword>
<comment type="domain">
    <text evidence="9">The N-terminal domain does not have lytic activity and probably modulates enzymatic activity. The C-terminal domain is the catalytic active domain.</text>
</comment>
<evidence type="ECO:0000256" key="8">
    <source>
        <dbReference type="ARBA" id="ARBA00023316"/>
    </source>
</evidence>
<dbReference type="Gene3D" id="3.40.190.10">
    <property type="entry name" value="Periplasmic binding protein-like II"/>
    <property type="match status" value="2"/>
</dbReference>
<sequence length="593" mass="68447">MPQGETPDIIEECSLRRNRLRVYLSTKQYTQRCSLINLIDLHIPILLSKIPDYWKFNHAIILRFTRSLIALKRDNFLINIKINYFVIVIIALLSAAIIGLNINWPNKQQEQINKILTRGELRVSTISSPLISLNHKNEPIGFDYELAKRFADYLGVKLVIKFRSNINQLFEDLENDKADFLAAGLLYNQERLDQTRTGPAYYSVLQQLVYRKGAIRPRSFNDVKSKLVIMAGSAHASELRKLKEKSYPDLTWEETPDGNIQNLLEQLSEGKIDYTISDSISLALQQRIHPNLAVAFDVGEERPLTWYLKRNGDYSLYSATLDFFSDLAENGIMSRLQEKYFSHIGSFDYFDTLTFIRAINKILPTYQPIFEKYAGSIDWRLVASIAWQESHWDPQATSPTGVRGLMMLTRPTAEWAGIKDRLDPEESVKGGMAYLHHLMDRFPKTIPDDERIWFALASYNMGYGHVLDAQKLTTEQKGNSESWLDVKTRLSLLSKKKYYTNTTYGYARGYEAYRYVENIRRYYLSLEGYLQAKANREKAEEHETTANKTTISNKTTDSEIQDESKQITDTNTESHEKTPEEKTPAQSEKTLNP</sequence>
<comment type="function">
    <text evidence="9">Murein-degrading enzyme that degrades murein glycan strands and insoluble, high-molecular weight murein sacculi, with the concomitant formation of a 1,6-anhydromuramoyl product. Lytic transglycosylases (LTs) play an integral role in the metabolism of the peptidoglycan (PG) sacculus. Their lytic action creates space within the PG sacculus to allow for its expansion as well as for the insertion of various structures such as secretion systems and flagella.</text>
</comment>
<evidence type="ECO:0000256" key="10">
    <source>
        <dbReference type="SAM" id="MobiDB-lite"/>
    </source>
</evidence>
<organism evidence="13 14">
    <name type="scientific">Xenorhabdus hominickii</name>
    <dbReference type="NCBI Taxonomy" id="351679"/>
    <lineage>
        <taxon>Bacteria</taxon>
        <taxon>Pseudomonadati</taxon>
        <taxon>Pseudomonadota</taxon>
        <taxon>Gammaproteobacteria</taxon>
        <taxon>Enterobacterales</taxon>
        <taxon>Morganellaceae</taxon>
        <taxon>Xenorhabdus</taxon>
    </lineage>
</organism>
<feature type="region of interest" description="Disordered" evidence="10">
    <location>
        <begin position="536"/>
        <end position="593"/>
    </location>
</feature>
<dbReference type="GO" id="GO:0009253">
    <property type="term" value="P:peptidoglycan catabolic process"/>
    <property type="evidence" value="ECO:0007669"/>
    <property type="project" value="TreeGrafter"/>
</dbReference>
<dbReference type="GO" id="GO:0016998">
    <property type="term" value="P:cell wall macromolecule catabolic process"/>
    <property type="evidence" value="ECO:0007669"/>
    <property type="project" value="UniProtKB-UniRule"/>
</dbReference>
<comment type="caution">
    <text evidence="13">The sequence shown here is derived from an EMBL/GenBank/DDBJ whole genome shotgun (WGS) entry which is preliminary data.</text>
</comment>
<comment type="caution">
    <text evidence="9">Lacks conserved residue(s) required for the propagation of feature annotation.</text>
</comment>
<feature type="compositionally biased region" description="Basic and acidic residues" evidence="10">
    <location>
        <begin position="562"/>
        <end position="583"/>
    </location>
</feature>
<dbReference type="EMBL" id="NJAI01000004">
    <property type="protein sequence ID" value="PHM54972.1"/>
    <property type="molecule type" value="Genomic_DNA"/>
</dbReference>
<keyword evidence="5 9" id="KW-0472">Membrane</keyword>
<feature type="active site" evidence="9">
    <location>
        <position position="389"/>
    </location>
</feature>
<dbReference type="InterPro" id="IPR001638">
    <property type="entry name" value="Solute-binding_3/MltF_N"/>
</dbReference>
<evidence type="ECO:0000313" key="14">
    <source>
        <dbReference type="Proteomes" id="UP000225433"/>
    </source>
</evidence>
<keyword evidence="7 9" id="KW-0456">Lyase</keyword>
<dbReference type="GO" id="GO:0008933">
    <property type="term" value="F:peptidoglycan lytic transglycosylase activity"/>
    <property type="evidence" value="ECO:0007669"/>
    <property type="project" value="UniProtKB-UniRule"/>
</dbReference>
<comment type="similarity">
    <text evidence="3">Belongs to the bacterial solute-binding protein 3 family.</text>
</comment>
<evidence type="ECO:0000256" key="2">
    <source>
        <dbReference type="ARBA" id="ARBA00007734"/>
    </source>
</evidence>
<reference evidence="13 14" key="1">
    <citation type="journal article" date="2017" name="Nat. Microbiol.">
        <title>Natural product diversity associated with the nematode symbionts Photorhabdus and Xenorhabdus.</title>
        <authorList>
            <person name="Tobias N.J."/>
            <person name="Wolff H."/>
            <person name="Djahanschiri B."/>
            <person name="Grundmann F."/>
            <person name="Kronenwerth M."/>
            <person name="Shi Y.M."/>
            <person name="Simonyi S."/>
            <person name="Grun P."/>
            <person name="Shapiro-Ilan D."/>
            <person name="Pidot S.J."/>
            <person name="Stinear T.P."/>
            <person name="Ebersberger I."/>
            <person name="Bode H.B."/>
        </authorList>
    </citation>
    <scope>NUCLEOTIDE SEQUENCE [LARGE SCALE GENOMIC DNA]</scope>
    <source>
        <strain evidence="13 14">DSM 17903</strain>
    </source>
</reference>
<dbReference type="NCBIfam" id="NF008112">
    <property type="entry name" value="PRK10859.1"/>
    <property type="match status" value="1"/>
</dbReference>
<keyword evidence="11" id="KW-0812">Transmembrane</keyword>
<dbReference type="GO" id="GO:0009279">
    <property type="term" value="C:cell outer membrane"/>
    <property type="evidence" value="ECO:0007669"/>
    <property type="project" value="UniProtKB-SubCell"/>
</dbReference>
<comment type="similarity">
    <text evidence="9">In the N-terminal section; belongs to the bacterial solute-binding protein 3 family.</text>
</comment>
<feature type="region of interest" description="LT domain" evidence="9">
    <location>
        <begin position="345"/>
        <end position="593"/>
    </location>
</feature>
<dbReference type="AlphaFoldDB" id="A0A2G0Q6X8"/>
<dbReference type="InterPro" id="IPR008258">
    <property type="entry name" value="Transglycosylase_SLT_dom_1"/>
</dbReference>
<dbReference type="SUPFAM" id="SSF53955">
    <property type="entry name" value="Lysozyme-like"/>
    <property type="match status" value="1"/>
</dbReference>
<feature type="compositionally biased region" description="Polar residues" evidence="10">
    <location>
        <begin position="584"/>
        <end position="593"/>
    </location>
</feature>
<evidence type="ECO:0000256" key="11">
    <source>
        <dbReference type="SAM" id="Phobius"/>
    </source>
</evidence>
<dbReference type="Proteomes" id="UP000225433">
    <property type="component" value="Unassembled WGS sequence"/>
</dbReference>
<evidence type="ECO:0000256" key="7">
    <source>
        <dbReference type="ARBA" id="ARBA00023239"/>
    </source>
</evidence>
<dbReference type="HAMAP" id="MF_02016">
    <property type="entry name" value="MltF"/>
    <property type="match status" value="1"/>
</dbReference>
<dbReference type="CDD" id="cd13403">
    <property type="entry name" value="MLTF-like"/>
    <property type="match status" value="1"/>
</dbReference>
<evidence type="ECO:0000256" key="5">
    <source>
        <dbReference type="ARBA" id="ARBA00023136"/>
    </source>
</evidence>
<accession>A0A2G0Q6X8</accession>
<evidence type="ECO:0000256" key="3">
    <source>
        <dbReference type="ARBA" id="ARBA00010333"/>
    </source>
</evidence>
<dbReference type="InterPro" id="IPR023703">
    <property type="entry name" value="MltF"/>
</dbReference>
<feature type="compositionally biased region" description="Basic and acidic residues" evidence="10">
    <location>
        <begin position="536"/>
        <end position="545"/>
    </location>
</feature>
<evidence type="ECO:0000256" key="9">
    <source>
        <dbReference type="HAMAP-Rule" id="MF_02016"/>
    </source>
</evidence>
<dbReference type="InterPro" id="IPR000189">
    <property type="entry name" value="Transglyc_AS"/>
</dbReference>
<dbReference type="Gene3D" id="1.10.530.10">
    <property type="match status" value="1"/>
</dbReference>
<dbReference type="SMART" id="SM00062">
    <property type="entry name" value="PBPb"/>
    <property type="match status" value="1"/>
</dbReference>
<evidence type="ECO:0000256" key="6">
    <source>
        <dbReference type="ARBA" id="ARBA00023237"/>
    </source>
</evidence>
<protein>
    <recommendedName>
        <fullName evidence="9">Membrane-bound lytic murein transglycosylase F</fullName>
        <ecNumber evidence="9">4.2.2.n1</ecNumber>
    </recommendedName>
    <alternativeName>
        <fullName evidence="9">Murein lyase F</fullName>
    </alternativeName>
</protein>
<keyword evidence="4 9" id="KW-0732">Signal</keyword>
<dbReference type="GO" id="GO:0071555">
    <property type="term" value="P:cell wall organization"/>
    <property type="evidence" value="ECO:0007669"/>
    <property type="project" value="UniProtKB-KW"/>
</dbReference>
<dbReference type="CDD" id="cd01009">
    <property type="entry name" value="PBP2_YfhD_N"/>
    <property type="match status" value="1"/>
</dbReference>
<proteinExistence type="inferred from homology"/>
<dbReference type="PANTHER" id="PTHR35936">
    <property type="entry name" value="MEMBRANE-BOUND LYTIC MUREIN TRANSGLYCOSYLASE F"/>
    <property type="match status" value="1"/>
</dbReference>
<gene>
    <name evidence="9" type="primary">mltF</name>
    <name evidence="13" type="ORF">Xhom_02942</name>
</gene>
<keyword evidence="11" id="KW-1133">Transmembrane helix</keyword>
<comment type="similarity">
    <text evidence="2">Belongs to the transglycosylase Slt family.</text>
</comment>
<dbReference type="SUPFAM" id="SSF53850">
    <property type="entry name" value="Periplasmic binding protein-like II"/>
    <property type="match status" value="1"/>
</dbReference>
<dbReference type="InterPro" id="IPR023346">
    <property type="entry name" value="Lysozyme-like_dom_sf"/>
</dbReference>
<name>A0A2G0Q6X8_XENHO</name>
<evidence type="ECO:0000259" key="12">
    <source>
        <dbReference type="SMART" id="SM00062"/>
    </source>
</evidence>
<dbReference type="EC" id="4.2.2.n1" evidence="9"/>
<evidence type="ECO:0000313" key="13">
    <source>
        <dbReference type="EMBL" id="PHM54972.1"/>
    </source>
</evidence>
<comment type="similarity">
    <text evidence="9">In the C-terminal section; belongs to the transglycosylase Slt family.</text>
</comment>
<dbReference type="Pfam" id="PF01464">
    <property type="entry name" value="SLT"/>
    <property type="match status" value="1"/>
</dbReference>
<feature type="compositionally biased region" description="Polar residues" evidence="10">
    <location>
        <begin position="546"/>
        <end position="555"/>
    </location>
</feature>
<dbReference type="Pfam" id="PF00497">
    <property type="entry name" value="SBP_bac_3"/>
    <property type="match status" value="1"/>
</dbReference>
<evidence type="ECO:0000256" key="4">
    <source>
        <dbReference type="ARBA" id="ARBA00022729"/>
    </source>
</evidence>
<comment type="subcellular location">
    <subcellularLocation>
        <location evidence="9">Cell outer membrane</location>
        <topology evidence="9">Peripheral membrane protein</topology>
    </subcellularLocation>
    <text evidence="9">Attached to the inner leaflet of the outer membrane.</text>
</comment>